<gene>
    <name evidence="2" type="ORF">E4P47_02145</name>
</gene>
<dbReference type="InterPro" id="IPR041657">
    <property type="entry name" value="HTH_17"/>
</dbReference>
<evidence type="ECO:0000313" key="2">
    <source>
        <dbReference type="EMBL" id="TFH96568.1"/>
    </source>
</evidence>
<protein>
    <submittedName>
        <fullName evidence="2">DNA-binding protein</fullName>
    </submittedName>
</protein>
<dbReference type="Pfam" id="PF12728">
    <property type="entry name" value="HTH_17"/>
    <property type="match status" value="1"/>
</dbReference>
<evidence type="ECO:0000259" key="1">
    <source>
        <dbReference type="Pfam" id="PF12728"/>
    </source>
</evidence>
<keyword evidence="3" id="KW-1185">Reference proteome</keyword>
<dbReference type="RefSeq" id="WP_134849257.1">
    <property type="nucleotide sequence ID" value="NZ_CP197400.1"/>
</dbReference>
<dbReference type="SUPFAM" id="SSF46955">
    <property type="entry name" value="Putative DNA-binding domain"/>
    <property type="match status" value="1"/>
</dbReference>
<sequence>MNTQNKKPQKIVILGAENIEQLTEVLERVEAKLDKLLSTPNTYSTPTIGEDEYMSVSEVANHCRVSNGCVYNWASSGKLKKYKINGKLLFKRIEVLNLHLKAKN</sequence>
<organism evidence="2 3">
    <name type="scientific">Porphyromonas levii</name>
    <dbReference type="NCBI Taxonomy" id="28114"/>
    <lineage>
        <taxon>Bacteria</taxon>
        <taxon>Pseudomonadati</taxon>
        <taxon>Bacteroidota</taxon>
        <taxon>Bacteroidia</taxon>
        <taxon>Bacteroidales</taxon>
        <taxon>Porphyromonadaceae</taxon>
        <taxon>Porphyromonas</taxon>
    </lineage>
</organism>
<comment type="caution">
    <text evidence="2">The sequence shown here is derived from an EMBL/GenBank/DDBJ whole genome shotgun (WGS) entry which is preliminary data.</text>
</comment>
<reference evidence="2 3" key="1">
    <citation type="submission" date="2019-03" db="EMBL/GenBank/DDBJ databases">
        <title>Porphyromonas levii Isolated from the Uterus of Dairy Cows.</title>
        <authorList>
            <person name="Francis A.M."/>
        </authorList>
    </citation>
    <scope>NUCLEOTIDE SEQUENCE [LARGE SCALE GENOMIC DNA]</scope>
    <source>
        <strain evidence="2 3">AF5678</strain>
    </source>
</reference>
<proteinExistence type="predicted"/>
<dbReference type="EMBL" id="SPNC01000017">
    <property type="protein sequence ID" value="TFH96568.1"/>
    <property type="molecule type" value="Genomic_DNA"/>
</dbReference>
<keyword evidence="2" id="KW-0238">DNA-binding</keyword>
<dbReference type="InterPro" id="IPR009061">
    <property type="entry name" value="DNA-bd_dom_put_sf"/>
</dbReference>
<dbReference type="GO" id="GO:0003677">
    <property type="term" value="F:DNA binding"/>
    <property type="evidence" value="ECO:0007669"/>
    <property type="project" value="UniProtKB-KW"/>
</dbReference>
<dbReference type="Proteomes" id="UP000297225">
    <property type="component" value="Unassembled WGS sequence"/>
</dbReference>
<accession>A0A4Y8WQV8</accession>
<evidence type="ECO:0000313" key="3">
    <source>
        <dbReference type="Proteomes" id="UP000297225"/>
    </source>
</evidence>
<feature type="non-terminal residue" evidence="2">
    <location>
        <position position="104"/>
    </location>
</feature>
<name>A0A4Y8WQV8_9PORP</name>
<feature type="domain" description="Helix-turn-helix" evidence="1">
    <location>
        <begin position="53"/>
        <end position="96"/>
    </location>
</feature>
<dbReference type="AlphaFoldDB" id="A0A4Y8WQV8"/>